<dbReference type="EMBL" id="FMXR01000009">
    <property type="protein sequence ID" value="SDB17337.1"/>
    <property type="molecule type" value="Genomic_DNA"/>
</dbReference>
<proteinExistence type="predicted"/>
<evidence type="ECO:0000313" key="1">
    <source>
        <dbReference type="EMBL" id="SDB17337.1"/>
    </source>
</evidence>
<accession>A0A1G6B9N6</accession>
<organism evidence="1 2">
    <name type="scientific">Eubacterium oxidoreducens</name>
    <dbReference type="NCBI Taxonomy" id="1732"/>
    <lineage>
        <taxon>Bacteria</taxon>
        <taxon>Bacillati</taxon>
        <taxon>Bacillota</taxon>
        <taxon>Clostridia</taxon>
        <taxon>Eubacteriales</taxon>
        <taxon>Eubacteriaceae</taxon>
        <taxon>Eubacterium</taxon>
    </lineage>
</organism>
<protein>
    <submittedName>
        <fullName evidence="1">Uncharacterized protein</fullName>
    </submittedName>
</protein>
<dbReference type="Proteomes" id="UP000199228">
    <property type="component" value="Unassembled WGS sequence"/>
</dbReference>
<evidence type="ECO:0000313" key="2">
    <source>
        <dbReference type="Proteomes" id="UP000199228"/>
    </source>
</evidence>
<dbReference type="RefSeq" id="WP_090173370.1">
    <property type="nucleotide sequence ID" value="NZ_FMXR01000009.1"/>
</dbReference>
<dbReference type="AlphaFoldDB" id="A0A1G6B9N6"/>
<gene>
    <name evidence="1" type="ORF">SAMN02910417_01262</name>
</gene>
<dbReference type="STRING" id="1732.SAMN02910417_01262"/>
<dbReference type="OrthoDB" id="2065719at2"/>
<reference evidence="1 2" key="1">
    <citation type="submission" date="2016-10" db="EMBL/GenBank/DDBJ databases">
        <authorList>
            <person name="de Groot N.N."/>
        </authorList>
    </citation>
    <scope>NUCLEOTIDE SEQUENCE [LARGE SCALE GENOMIC DNA]</scope>
    <source>
        <strain evidence="1 2">DSM 3217</strain>
    </source>
</reference>
<name>A0A1G6B9N6_EUBOX</name>
<keyword evidence="2" id="KW-1185">Reference proteome</keyword>
<sequence>MKKRWMRPEVLVENFVPNEYVATCEGSDYYANFTCAIPGSYKNYIGDGIGTVTYNWGSNSDGKKHGSCGETSETSKIMGATTTGGVGYEYRYGEVDRNRPIYNVSIGKSVSSASAKCSTNIGSGSLTPGYHLATWESTDGSTGNYKHYGIAYISKVVTQSNHS</sequence>